<protein>
    <submittedName>
        <fullName evidence="2">Uncharacterized protein</fullName>
    </submittedName>
</protein>
<dbReference type="Proteomes" id="UP001412239">
    <property type="component" value="Unassembled WGS sequence"/>
</dbReference>
<keyword evidence="3" id="KW-1185">Reference proteome</keyword>
<gene>
    <name evidence="2" type="ORF">GSTUAT00007576001</name>
</gene>
<organism evidence="2 3">
    <name type="scientific">Tuber aestivum</name>
    <name type="common">summer truffle</name>
    <dbReference type="NCBI Taxonomy" id="59557"/>
    <lineage>
        <taxon>Eukaryota</taxon>
        <taxon>Fungi</taxon>
        <taxon>Dikarya</taxon>
        <taxon>Ascomycota</taxon>
        <taxon>Pezizomycotina</taxon>
        <taxon>Pezizomycetes</taxon>
        <taxon>Pezizales</taxon>
        <taxon>Tuberaceae</taxon>
        <taxon>Tuber</taxon>
    </lineage>
</organism>
<keyword evidence="1" id="KW-1133">Transmembrane helix</keyword>
<proteinExistence type="predicted"/>
<accession>A0A292PPC3</accession>
<evidence type="ECO:0000313" key="3">
    <source>
        <dbReference type="Proteomes" id="UP001412239"/>
    </source>
</evidence>
<dbReference type="AlphaFoldDB" id="A0A292PPC3"/>
<sequence>MAVKLFRNLWVVVVATIPVCWYLYRIVLVGREGNLRRAGTRQGWYAGGSVFGGRKKTWMVESGGVLSLADEYRYRHRQFLLMAGIMELAPETGLPVLHECWATDGRV</sequence>
<name>A0A292PPC3_9PEZI</name>
<keyword evidence="1" id="KW-0472">Membrane</keyword>
<evidence type="ECO:0000256" key="1">
    <source>
        <dbReference type="SAM" id="Phobius"/>
    </source>
</evidence>
<evidence type="ECO:0000313" key="2">
    <source>
        <dbReference type="EMBL" id="CUS08333.1"/>
    </source>
</evidence>
<feature type="transmembrane region" description="Helical" evidence="1">
    <location>
        <begin position="6"/>
        <end position="27"/>
    </location>
</feature>
<keyword evidence="1" id="KW-0812">Transmembrane</keyword>
<dbReference type="EMBL" id="LN891139">
    <property type="protein sequence ID" value="CUS08333.1"/>
    <property type="molecule type" value="Genomic_DNA"/>
</dbReference>
<reference evidence="2" key="1">
    <citation type="submission" date="2015-10" db="EMBL/GenBank/DDBJ databases">
        <authorList>
            <person name="Regsiter A."/>
            <person name="william w."/>
        </authorList>
    </citation>
    <scope>NUCLEOTIDE SEQUENCE</scope>
    <source>
        <strain evidence="2">Montdore</strain>
    </source>
</reference>